<proteinExistence type="predicted"/>
<feature type="compositionally biased region" description="Polar residues" evidence="1">
    <location>
        <begin position="361"/>
        <end position="370"/>
    </location>
</feature>
<feature type="compositionally biased region" description="Pro residues" evidence="1">
    <location>
        <begin position="258"/>
        <end position="274"/>
    </location>
</feature>
<feature type="region of interest" description="Disordered" evidence="1">
    <location>
        <begin position="17"/>
        <end position="53"/>
    </location>
</feature>
<feature type="compositionally biased region" description="Low complexity" evidence="1">
    <location>
        <begin position="275"/>
        <end position="291"/>
    </location>
</feature>
<dbReference type="EMBL" id="JAWQEG010001559">
    <property type="protein sequence ID" value="KAK3878378.1"/>
    <property type="molecule type" value="Genomic_DNA"/>
</dbReference>
<name>A0AAE1KNZ8_PETCI</name>
<feature type="compositionally biased region" description="Low complexity" evidence="1">
    <location>
        <begin position="585"/>
        <end position="594"/>
    </location>
</feature>
<reference evidence="2" key="1">
    <citation type="submission" date="2023-10" db="EMBL/GenBank/DDBJ databases">
        <title>Genome assemblies of two species of porcelain crab, Petrolisthes cinctipes and Petrolisthes manimaculis (Anomura: Porcellanidae).</title>
        <authorList>
            <person name="Angst P."/>
        </authorList>
    </citation>
    <scope>NUCLEOTIDE SEQUENCE</scope>
    <source>
        <strain evidence="2">PB745_01</strain>
        <tissue evidence="2">Gill</tissue>
    </source>
</reference>
<feature type="region of interest" description="Disordered" evidence="1">
    <location>
        <begin position="155"/>
        <end position="487"/>
    </location>
</feature>
<evidence type="ECO:0000313" key="2">
    <source>
        <dbReference type="EMBL" id="KAK3878378.1"/>
    </source>
</evidence>
<evidence type="ECO:0000313" key="3">
    <source>
        <dbReference type="Proteomes" id="UP001286313"/>
    </source>
</evidence>
<feature type="compositionally biased region" description="Polar residues" evidence="1">
    <location>
        <begin position="175"/>
        <end position="193"/>
    </location>
</feature>
<keyword evidence="3" id="KW-1185">Reference proteome</keyword>
<sequence length="641" mass="70582">MAPVQSRSFKLLQNVLDTHDTTESPSTGAPMKVEVCPGSPKRTPANINNGPRVFTSATNQGGGGYRVIPVQQQQQQQQQGGGDDTRYITPATKQMGGYKANGSNPNQMSNIFKNQVRVNSDNDEARGRGGYFPTPKTVVVTQRMEPQGPVHIPNLRQQQQQQQQPKPFQPNYQQSPSNYQQFQNPGVPSNPGASEQEVPEPKKYMGGSIPSRSFRMLQAMTGPDEASDNGAPATEITNTTTQPPDGDKKVHAANHNNHPPPQPQPPSLSSPPPSSSSTTPLLTSTTTTTTTNNDMYSSDSGISSPSKVSPTYTTTKDSRVYRNVAPKINLNGSKRERIVNSALTHKEPSSPYSNNSSSSPTWKVNPTTTKFFPPSVSSSSSGQDADRNSPRLMTIIRQESASPQDPPPELTERRYEGGHIPSRVFRHLQSEYPSTPGGEEGDDTNQDSRPRHQGSSPIPPRVIKSLQNQNNANNSFESDASSSYGELDEYYSNGATKTAVNKDTVLKELTSQFDHSLGTRKKPKAAPGRVFKYLQAQYDTPDDPNTHHEPQQQQKEEEEEVNSLGYRGSKLPSPSFRYLQNQYHQEQQQQQEQQSVEPPTPDAPNYEDEPMPYRGARTPGRTFRSIQENGAAHPSVFGNRK</sequence>
<feature type="compositionally biased region" description="Low complexity" evidence="1">
    <location>
        <begin position="157"/>
        <end position="174"/>
    </location>
</feature>
<comment type="caution">
    <text evidence="2">The sequence shown here is derived from an EMBL/GenBank/DDBJ whole genome shotgun (WGS) entry which is preliminary data.</text>
</comment>
<feature type="compositionally biased region" description="Polar residues" evidence="1">
    <location>
        <begin position="465"/>
        <end position="484"/>
    </location>
</feature>
<dbReference type="AlphaFoldDB" id="A0AAE1KNZ8"/>
<feature type="compositionally biased region" description="Polar residues" evidence="1">
    <location>
        <begin position="292"/>
        <end position="315"/>
    </location>
</feature>
<feature type="compositionally biased region" description="Basic and acidic residues" evidence="1">
    <location>
        <begin position="333"/>
        <end position="348"/>
    </location>
</feature>
<evidence type="ECO:0000256" key="1">
    <source>
        <dbReference type="SAM" id="MobiDB-lite"/>
    </source>
</evidence>
<feature type="region of interest" description="Disordered" evidence="1">
    <location>
        <begin position="511"/>
        <end position="641"/>
    </location>
</feature>
<accession>A0AAE1KNZ8</accession>
<organism evidence="2 3">
    <name type="scientific">Petrolisthes cinctipes</name>
    <name type="common">Flat porcelain crab</name>
    <dbReference type="NCBI Taxonomy" id="88211"/>
    <lineage>
        <taxon>Eukaryota</taxon>
        <taxon>Metazoa</taxon>
        <taxon>Ecdysozoa</taxon>
        <taxon>Arthropoda</taxon>
        <taxon>Crustacea</taxon>
        <taxon>Multicrustacea</taxon>
        <taxon>Malacostraca</taxon>
        <taxon>Eumalacostraca</taxon>
        <taxon>Eucarida</taxon>
        <taxon>Decapoda</taxon>
        <taxon>Pleocyemata</taxon>
        <taxon>Anomura</taxon>
        <taxon>Galatheoidea</taxon>
        <taxon>Porcellanidae</taxon>
        <taxon>Petrolisthes</taxon>
    </lineage>
</organism>
<gene>
    <name evidence="2" type="ORF">Pcinc_016962</name>
</gene>
<dbReference type="Proteomes" id="UP001286313">
    <property type="component" value="Unassembled WGS sequence"/>
</dbReference>
<feature type="compositionally biased region" description="Low complexity" evidence="1">
    <location>
        <begin position="349"/>
        <end position="360"/>
    </location>
</feature>
<protein>
    <submittedName>
        <fullName evidence="2">Uncharacterized protein</fullName>
    </submittedName>
</protein>